<proteinExistence type="predicted"/>
<evidence type="ECO:0000313" key="2">
    <source>
        <dbReference type="Proteomes" id="UP000324222"/>
    </source>
</evidence>
<keyword evidence="2" id="KW-1185">Reference proteome</keyword>
<gene>
    <name evidence="1" type="ORF">E2C01_088531</name>
</gene>
<accession>A0A5B7JGU8</accession>
<organism evidence="1 2">
    <name type="scientific">Portunus trituberculatus</name>
    <name type="common">Swimming crab</name>
    <name type="synonym">Neptunus trituberculatus</name>
    <dbReference type="NCBI Taxonomy" id="210409"/>
    <lineage>
        <taxon>Eukaryota</taxon>
        <taxon>Metazoa</taxon>
        <taxon>Ecdysozoa</taxon>
        <taxon>Arthropoda</taxon>
        <taxon>Crustacea</taxon>
        <taxon>Multicrustacea</taxon>
        <taxon>Malacostraca</taxon>
        <taxon>Eumalacostraca</taxon>
        <taxon>Eucarida</taxon>
        <taxon>Decapoda</taxon>
        <taxon>Pleocyemata</taxon>
        <taxon>Brachyura</taxon>
        <taxon>Eubrachyura</taxon>
        <taxon>Portunoidea</taxon>
        <taxon>Portunidae</taxon>
        <taxon>Portuninae</taxon>
        <taxon>Portunus</taxon>
    </lineage>
</organism>
<reference evidence="1 2" key="1">
    <citation type="submission" date="2019-05" db="EMBL/GenBank/DDBJ databases">
        <title>Another draft genome of Portunus trituberculatus and its Hox gene families provides insights of decapod evolution.</title>
        <authorList>
            <person name="Jeong J.-H."/>
            <person name="Song I."/>
            <person name="Kim S."/>
            <person name="Choi T."/>
            <person name="Kim D."/>
            <person name="Ryu S."/>
            <person name="Kim W."/>
        </authorList>
    </citation>
    <scope>NUCLEOTIDE SEQUENCE [LARGE SCALE GENOMIC DNA]</scope>
    <source>
        <tissue evidence="1">Muscle</tissue>
    </source>
</reference>
<name>A0A5B7JGU8_PORTR</name>
<dbReference type="AlphaFoldDB" id="A0A5B7JGU8"/>
<sequence>MRAWRGGAQRSAWWSRALHAAPVGSVQSRAACRSHRRPATDAILTRIEVPLPRGVLLVTELNV</sequence>
<comment type="caution">
    <text evidence="1">The sequence shown here is derived from an EMBL/GenBank/DDBJ whole genome shotgun (WGS) entry which is preliminary data.</text>
</comment>
<dbReference type="Proteomes" id="UP000324222">
    <property type="component" value="Unassembled WGS sequence"/>
</dbReference>
<evidence type="ECO:0000313" key="1">
    <source>
        <dbReference type="EMBL" id="MPC93406.1"/>
    </source>
</evidence>
<dbReference type="EMBL" id="VSRR010094790">
    <property type="protein sequence ID" value="MPC93406.1"/>
    <property type="molecule type" value="Genomic_DNA"/>
</dbReference>
<protein>
    <submittedName>
        <fullName evidence="1">Uncharacterized protein</fullName>
    </submittedName>
</protein>